<gene>
    <name evidence="1" type="ORF">MTR_0008s0210</name>
</gene>
<protein>
    <submittedName>
        <fullName evidence="1 2">Uncharacterized protein</fullName>
    </submittedName>
</protein>
<evidence type="ECO:0000313" key="2">
    <source>
        <dbReference type="EnsemblPlants" id="KEH17556"/>
    </source>
</evidence>
<dbReference type="EnsemblPlants" id="KEH17556">
    <property type="protein sequence ID" value="KEH17556"/>
    <property type="gene ID" value="MTR_0008s0210"/>
</dbReference>
<accession>A0A072TK43</accession>
<reference evidence="1 3" key="1">
    <citation type="journal article" date="2011" name="Nature">
        <title>The Medicago genome provides insight into the evolution of rhizobial symbioses.</title>
        <authorList>
            <person name="Young N.D."/>
            <person name="Debelle F."/>
            <person name="Oldroyd G.E."/>
            <person name="Geurts R."/>
            <person name="Cannon S.B."/>
            <person name="Udvardi M.K."/>
            <person name="Benedito V.A."/>
            <person name="Mayer K.F."/>
            <person name="Gouzy J."/>
            <person name="Schoof H."/>
            <person name="Van de Peer Y."/>
            <person name="Proost S."/>
            <person name="Cook D.R."/>
            <person name="Meyers B.C."/>
            <person name="Spannagl M."/>
            <person name="Cheung F."/>
            <person name="De Mita S."/>
            <person name="Krishnakumar V."/>
            <person name="Gundlach H."/>
            <person name="Zhou S."/>
            <person name="Mudge J."/>
            <person name="Bharti A.K."/>
            <person name="Murray J.D."/>
            <person name="Naoumkina M.A."/>
            <person name="Rosen B."/>
            <person name="Silverstein K.A."/>
            <person name="Tang H."/>
            <person name="Rombauts S."/>
            <person name="Zhao P.X."/>
            <person name="Zhou P."/>
            <person name="Barbe V."/>
            <person name="Bardou P."/>
            <person name="Bechner M."/>
            <person name="Bellec A."/>
            <person name="Berger A."/>
            <person name="Berges H."/>
            <person name="Bidwell S."/>
            <person name="Bisseling T."/>
            <person name="Choisne N."/>
            <person name="Couloux A."/>
            <person name="Denny R."/>
            <person name="Deshpande S."/>
            <person name="Dai X."/>
            <person name="Doyle J.J."/>
            <person name="Dudez A.M."/>
            <person name="Farmer A.D."/>
            <person name="Fouteau S."/>
            <person name="Franken C."/>
            <person name="Gibelin C."/>
            <person name="Gish J."/>
            <person name="Goldstein S."/>
            <person name="Gonzalez A.J."/>
            <person name="Green P.J."/>
            <person name="Hallab A."/>
            <person name="Hartog M."/>
            <person name="Hua A."/>
            <person name="Humphray S.J."/>
            <person name="Jeong D.H."/>
            <person name="Jing Y."/>
            <person name="Jocker A."/>
            <person name="Kenton S.M."/>
            <person name="Kim D.J."/>
            <person name="Klee K."/>
            <person name="Lai H."/>
            <person name="Lang C."/>
            <person name="Lin S."/>
            <person name="Macmil S.L."/>
            <person name="Magdelenat G."/>
            <person name="Matthews L."/>
            <person name="McCorrison J."/>
            <person name="Monaghan E.L."/>
            <person name="Mun J.H."/>
            <person name="Najar F.Z."/>
            <person name="Nicholson C."/>
            <person name="Noirot C."/>
            <person name="O'Bleness M."/>
            <person name="Paule C.R."/>
            <person name="Poulain J."/>
            <person name="Prion F."/>
            <person name="Qin B."/>
            <person name="Qu C."/>
            <person name="Retzel E.F."/>
            <person name="Riddle C."/>
            <person name="Sallet E."/>
            <person name="Samain S."/>
            <person name="Samson N."/>
            <person name="Sanders I."/>
            <person name="Saurat O."/>
            <person name="Scarpelli C."/>
            <person name="Schiex T."/>
            <person name="Segurens B."/>
            <person name="Severin A.J."/>
            <person name="Sherrier D.J."/>
            <person name="Shi R."/>
            <person name="Sims S."/>
            <person name="Singer S.R."/>
            <person name="Sinharoy S."/>
            <person name="Sterck L."/>
            <person name="Viollet A."/>
            <person name="Wang B.B."/>
            <person name="Wang K."/>
            <person name="Wang M."/>
            <person name="Wang X."/>
            <person name="Warfsmann J."/>
            <person name="Weissenbach J."/>
            <person name="White D.D."/>
            <person name="White J.D."/>
            <person name="Wiley G.B."/>
            <person name="Wincker P."/>
            <person name="Xing Y."/>
            <person name="Yang L."/>
            <person name="Yao Z."/>
            <person name="Ying F."/>
            <person name="Zhai J."/>
            <person name="Zhou L."/>
            <person name="Zuber A."/>
            <person name="Denarie J."/>
            <person name="Dixon R.A."/>
            <person name="May G.D."/>
            <person name="Schwartz D.C."/>
            <person name="Rogers J."/>
            <person name="Quetier F."/>
            <person name="Town C.D."/>
            <person name="Roe B.A."/>
        </authorList>
    </citation>
    <scope>NUCLEOTIDE SEQUENCE [LARGE SCALE GENOMIC DNA]</scope>
    <source>
        <strain evidence="1">A17</strain>
        <strain evidence="2 3">cv. Jemalong A17</strain>
    </source>
</reference>
<keyword evidence="3" id="KW-1185">Reference proteome</keyword>
<name>A0A072TK43_MEDTR</name>
<dbReference type="AlphaFoldDB" id="A0A072TK43"/>
<organism evidence="1 3">
    <name type="scientific">Medicago truncatula</name>
    <name type="common">Barrel medic</name>
    <name type="synonym">Medicago tribuloides</name>
    <dbReference type="NCBI Taxonomy" id="3880"/>
    <lineage>
        <taxon>Eukaryota</taxon>
        <taxon>Viridiplantae</taxon>
        <taxon>Streptophyta</taxon>
        <taxon>Embryophyta</taxon>
        <taxon>Tracheophyta</taxon>
        <taxon>Spermatophyta</taxon>
        <taxon>Magnoliopsida</taxon>
        <taxon>eudicotyledons</taxon>
        <taxon>Gunneridae</taxon>
        <taxon>Pentapetalae</taxon>
        <taxon>rosids</taxon>
        <taxon>fabids</taxon>
        <taxon>Fabales</taxon>
        <taxon>Fabaceae</taxon>
        <taxon>Papilionoideae</taxon>
        <taxon>50 kb inversion clade</taxon>
        <taxon>NPAAA clade</taxon>
        <taxon>Hologalegina</taxon>
        <taxon>IRL clade</taxon>
        <taxon>Trifolieae</taxon>
        <taxon>Medicago</taxon>
    </lineage>
</organism>
<proteinExistence type="predicted"/>
<sequence>MEVSRMVKNNMEVSRRLKNNIEVSEKQCTIYTLLDLTFLYSFLSSKSVGVLINNVVILKRLSGNEQPSDMEMHSGKFVEVDSKDGNRMGKFLYIKVIVDLSKPRKRGIMVKYRHDNGAMWGWLLPSPSPSPTAIYLPVTLPIFNGDEKLNLIPIPNGFG</sequence>
<dbReference type="EMBL" id="KL402733">
    <property type="protein sequence ID" value="KEH17556.1"/>
    <property type="molecule type" value="Genomic_DNA"/>
</dbReference>
<dbReference type="HOGENOM" id="CLU_140625_0_0_1"/>
<reference evidence="2" key="3">
    <citation type="submission" date="2015-06" db="UniProtKB">
        <authorList>
            <consortium name="EnsemblPlants"/>
        </authorList>
    </citation>
    <scope>IDENTIFICATION</scope>
    <source>
        <strain evidence="2">cv. Jemalong A17</strain>
    </source>
</reference>
<evidence type="ECO:0000313" key="3">
    <source>
        <dbReference type="Proteomes" id="UP000002051"/>
    </source>
</evidence>
<reference evidence="1 3" key="2">
    <citation type="journal article" date="2014" name="BMC Genomics">
        <title>An improved genome release (version Mt4.0) for the model legume Medicago truncatula.</title>
        <authorList>
            <person name="Tang H."/>
            <person name="Krishnakumar V."/>
            <person name="Bidwell S."/>
            <person name="Rosen B."/>
            <person name="Chan A."/>
            <person name="Zhou S."/>
            <person name="Gentzbittel L."/>
            <person name="Childs K.L."/>
            <person name="Yandell M."/>
            <person name="Gundlach H."/>
            <person name="Mayer K.F."/>
            <person name="Schwartz D.C."/>
            <person name="Town C.D."/>
        </authorList>
    </citation>
    <scope>GENOME REANNOTATION</scope>
    <source>
        <strain evidence="1">A17</strain>
        <strain evidence="2 3">cv. Jemalong A17</strain>
    </source>
</reference>
<dbReference type="Proteomes" id="UP000002051">
    <property type="component" value="Unassembled WGS sequence"/>
</dbReference>
<evidence type="ECO:0000313" key="1">
    <source>
        <dbReference type="EMBL" id="KEH17556.1"/>
    </source>
</evidence>